<feature type="compositionally biased region" description="Basic and acidic residues" evidence="1">
    <location>
        <begin position="80"/>
        <end position="99"/>
    </location>
</feature>
<comment type="caution">
    <text evidence="2">The sequence shown here is derived from an EMBL/GenBank/DDBJ whole genome shotgun (WGS) entry which is preliminary data.</text>
</comment>
<dbReference type="AlphaFoldDB" id="A0A0F9TUY2"/>
<feature type="region of interest" description="Disordered" evidence="1">
    <location>
        <begin position="53"/>
        <end position="99"/>
    </location>
</feature>
<evidence type="ECO:0000256" key="1">
    <source>
        <dbReference type="SAM" id="MobiDB-lite"/>
    </source>
</evidence>
<protein>
    <submittedName>
        <fullName evidence="2">Uncharacterized protein</fullName>
    </submittedName>
</protein>
<sequence>MPKKGPQGNKDQLMIALELSHGLTVKEVSAKLGKPISTVSGIQGEIKKGWKPDLSETAIADASPSPGKTLPGGGQSSLTHSEDPPPDKPPGGDKKKEEHAAPGYISLAAIQIRSQYTPIMYMGRLASVDKFGWPADMSFEDLTDLIYYHFFKDRGVTLQGYIVDDEVDKPDNGKIEALQETVNKLVKLVEAGTEKKVETGEKQ</sequence>
<name>A0A0F9TUY2_9ZZZZ</name>
<accession>A0A0F9TUY2</accession>
<gene>
    <name evidence="2" type="ORF">LCGC14_0607270</name>
</gene>
<proteinExistence type="predicted"/>
<organism evidence="2">
    <name type="scientific">marine sediment metagenome</name>
    <dbReference type="NCBI Taxonomy" id="412755"/>
    <lineage>
        <taxon>unclassified sequences</taxon>
        <taxon>metagenomes</taxon>
        <taxon>ecological metagenomes</taxon>
    </lineage>
</organism>
<dbReference type="EMBL" id="LAZR01000997">
    <property type="protein sequence ID" value="KKN52926.1"/>
    <property type="molecule type" value="Genomic_DNA"/>
</dbReference>
<evidence type="ECO:0000313" key="2">
    <source>
        <dbReference type="EMBL" id="KKN52926.1"/>
    </source>
</evidence>
<reference evidence="2" key="1">
    <citation type="journal article" date="2015" name="Nature">
        <title>Complex archaea that bridge the gap between prokaryotes and eukaryotes.</title>
        <authorList>
            <person name="Spang A."/>
            <person name="Saw J.H."/>
            <person name="Jorgensen S.L."/>
            <person name="Zaremba-Niedzwiedzka K."/>
            <person name="Martijn J."/>
            <person name="Lind A.E."/>
            <person name="van Eijk R."/>
            <person name="Schleper C."/>
            <person name="Guy L."/>
            <person name="Ettema T.J."/>
        </authorList>
    </citation>
    <scope>NUCLEOTIDE SEQUENCE</scope>
</reference>